<sequence>MASLSAHFYPPKALIHKPLSSPFSKTPRLRSLLNCSPRRLLSSPAAASAIADFRLRSIAADAATSTTLSNWVEFAQRVSGEWDGFEAEFTAEGAPVELPENVVPEAYREWGVQVFDWQSQCPTLADEKGDVLLTYKMIKLLPTVGCEADAATRYSVEERIAGGPENQVSAFAYDSSGCFVAVWPLKGRSGQKFLELEHCLVDPRDKEARIRATQVVRVEEGAMKLEKIRVFSEYWDGPYRNGELLGGCAIRESGFAATAKVDVSEVVGLWQGSKASIAKLGSEQKDIYHELLVDMPFNSVREHHGLVALPKQLWSLSGDNEDGETWWEVGWLLDHGDAITSRCVILGDGKIKEIRIGREIAASKEA</sequence>
<dbReference type="AlphaFoldDB" id="A0AAQ3QHR5"/>
<name>A0AAQ3QHR5_9LILI</name>
<dbReference type="Proteomes" id="UP001327560">
    <property type="component" value="Chromosome 6"/>
</dbReference>
<gene>
    <name evidence="1" type="ORF">Cni_G18516</name>
</gene>
<keyword evidence="2" id="KW-1185">Reference proteome</keyword>
<proteinExistence type="predicted"/>
<reference evidence="1 2" key="1">
    <citation type="submission" date="2023-10" db="EMBL/GenBank/DDBJ databases">
        <title>Chromosome-scale genome assembly provides insights into flower coloration mechanisms of Canna indica.</title>
        <authorList>
            <person name="Li C."/>
        </authorList>
    </citation>
    <scope>NUCLEOTIDE SEQUENCE [LARGE SCALE GENOMIC DNA]</scope>
    <source>
        <tissue evidence="1">Flower</tissue>
    </source>
</reference>
<organism evidence="1 2">
    <name type="scientific">Canna indica</name>
    <name type="common">Indian-shot</name>
    <dbReference type="NCBI Taxonomy" id="4628"/>
    <lineage>
        <taxon>Eukaryota</taxon>
        <taxon>Viridiplantae</taxon>
        <taxon>Streptophyta</taxon>
        <taxon>Embryophyta</taxon>
        <taxon>Tracheophyta</taxon>
        <taxon>Spermatophyta</taxon>
        <taxon>Magnoliopsida</taxon>
        <taxon>Liliopsida</taxon>
        <taxon>Zingiberales</taxon>
        <taxon>Cannaceae</taxon>
        <taxon>Canna</taxon>
    </lineage>
</organism>
<accession>A0AAQ3QHR5</accession>
<evidence type="ECO:0000313" key="2">
    <source>
        <dbReference type="Proteomes" id="UP001327560"/>
    </source>
</evidence>
<dbReference type="EMBL" id="CP136895">
    <property type="protein sequence ID" value="WOL09763.1"/>
    <property type="molecule type" value="Genomic_DNA"/>
</dbReference>
<evidence type="ECO:0000313" key="1">
    <source>
        <dbReference type="EMBL" id="WOL09763.1"/>
    </source>
</evidence>
<protein>
    <submittedName>
        <fullName evidence="1">Uncharacterized protein</fullName>
    </submittedName>
</protein>